<sequence length="85" mass="9555">MPFEGAGQLEFLPELFDSLKGEAYSLTEAKAAIFLPCLAAKLGHNIEKVRGKMRELTFLCLKQSSRWRVVEAREEESDSVSALEH</sequence>
<dbReference type="InterPro" id="IPR011989">
    <property type="entry name" value="ARM-like"/>
</dbReference>
<proteinExistence type="predicted"/>
<dbReference type="OrthoDB" id="1743966at2759"/>
<dbReference type="EMBL" id="KZ662942">
    <property type="protein sequence ID" value="PPS17265.1"/>
    <property type="molecule type" value="Genomic_DNA"/>
</dbReference>
<gene>
    <name evidence="1" type="ORF">GOBAR_AA03317</name>
</gene>
<reference evidence="1 2" key="1">
    <citation type="submission" date="2015-01" db="EMBL/GenBank/DDBJ databases">
        <title>Genome of allotetraploid Gossypium barbadense reveals genomic plasticity and fiber elongation in cotton evolution.</title>
        <authorList>
            <person name="Chen X."/>
            <person name="Liu X."/>
            <person name="Zhao B."/>
            <person name="Zheng H."/>
            <person name="Hu Y."/>
            <person name="Lu G."/>
            <person name="Yang C."/>
            <person name="Chen J."/>
            <person name="Shan C."/>
            <person name="Zhang L."/>
            <person name="Zhou Y."/>
            <person name="Wang L."/>
            <person name="Guo W."/>
            <person name="Bai Y."/>
            <person name="Ruan J."/>
            <person name="Shangguan X."/>
            <person name="Mao Y."/>
            <person name="Jiang J."/>
            <person name="Zhu Y."/>
            <person name="Lei J."/>
            <person name="Kang H."/>
            <person name="Chen S."/>
            <person name="He X."/>
            <person name="Wang R."/>
            <person name="Wang Y."/>
            <person name="Chen J."/>
            <person name="Wang L."/>
            <person name="Yu S."/>
            <person name="Wang B."/>
            <person name="Wei J."/>
            <person name="Song S."/>
            <person name="Lu X."/>
            <person name="Gao Z."/>
            <person name="Gu W."/>
            <person name="Deng X."/>
            <person name="Ma D."/>
            <person name="Wang S."/>
            <person name="Liang W."/>
            <person name="Fang L."/>
            <person name="Cai C."/>
            <person name="Zhu X."/>
            <person name="Zhou B."/>
            <person name="Zhang Y."/>
            <person name="Chen Z."/>
            <person name="Xu S."/>
            <person name="Zhu R."/>
            <person name="Wang S."/>
            <person name="Zhang T."/>
            <person name="Zhao G."/>
        </authorList>
    </citation>
    <scope>NUCLEOTIDE SEQUENCE [LARGE SCALE GENOMIC DNA]</scope>
    <source>
        <strain evidence="2">cv. Xinhai21</strain>
        <tissue evidence="1">Leaf</tissue>
    </source>
</reference>
<dbReference type="Gene3D" id="1.25.10.10">
    <property type="entry name" value="Leucine-rich Repeat Variant"/>
    <property type="match status" value="1"/>
</dbReference>
<protein>
    <submittedName>
        <fullName evidence="1">Uncharacterized protein</fullName>
    </submittedName>
</protein>
<evidence type="ECO:0000313" key="1">
    <source>
        <dbReference type="EMBL" id="PPS17265.1"/>
    </source>
</evidence>
<accession>A0A2P5YNV2</accession>
<name>A0A2P5YNV2_GOSBA</name>
<evidence type="ECO:0000313" key="2">
    <source>
        <dbReference type="Proteomes" id="UP000239757"/>
    </source>
</evidence>
<dbReference type="Proteomes" id="UP000239757">
    <property type="component" value="Unassembled WGS sequence"/>
</dbReference>
<organism evidence="1 2">
    <name type="scientific">Gossypium barbadense</name>
    <name type="common">Sea Island cotton</name>
    <name type="synonym">Hibiscus barbadensis</name>
    <dbReference type="NCBI Taxonomy" id="3634"/>
    <lineage>
        <taxon>Eukaryota</taxon>
        <taxon>Viridiplantae</taxon>
        <taxon>Streptophyta</taxon>
        <taxon>Embryophyta</taxon>
        <taxon>Tracheophyta</taxon>
        <taxon>Spermatophyta</taxon>
        <taxon>Magnoliopsida</taxon>
        <taxon>eudicotyledons</taxon>
        <taxon>Gunneridae</taxon>
        <taxon>Pentapetalae</taxon>
        <taxon>rosids</taxon>
        <taxon>malvids</taxon>
        <taxon>Malvales</taxon>
        <taxon>Malvaceae</taxon>
        <taxon>Malvoideae</taxon>
        <taxon>Gossypium</taxon>
    </lineage>
</organism>
<dbReference type="AlphaFoldDB" id="A0A2P5YNV2"/>